<dbReference type="Proteomes" id="UP000248553">
    <property type="component" value="Unassembled WGS sequence"/>
</dbReference>
<organism evidence="1 2">
    <name type="scientific">Hymenobacter edaphi</name>
    <dbReference type="NCBI Taxonomy" id="2211146"/>
    <lineage>
        <taxon>Bacteria</taxon>
        <taxon>Pseudomonadati</taxon>
        <taxon>Bacteroidota</taxon>
        <taxon>Cytophagia</taxon>
        <taxon>Cytophagales</taxon>
        <taxon>Hymenobacteraceae</taxon>
        <taxon>Hymenobacter</taxon>
    </lineage>
</organism>
<evidence type="ECO:0000313" key="2">
    <source>
        <dbReference type="Proteomes" id="UP000248553"/>
    </source>
</evidence>
<protein>
    <submittedName>
        <fullName evidence="1">Uncharacterized protein</fullName>
    </submittedName>
</protein>
<dbReference type="EMBL" id="QHKM01000001">
    <property type="protein sequence ID" value="RAK70564.1"/>
    <property type="molecule type" value="Genomic_DNA"/>
</dbReference>
<name>A0A328BXH3_9BACT</name>
<comment type="caution">
    <text evidence="1">The sequence shown here is derived from an EMBL/GenBank/DDBJ whole genome shotgun (WGS) entry which is preliminary data.</text>
</comment>
<reference evidence="2" key="1">
    <citation type="submission" date="2018-05" db="EMBL/GenBank/DDBJ databases">
        <authorList>
            <person name="Nie L."/>
        </authorList>
    </citation>
    <scope>NUCLEOTIDE SEQUENCE [LARGE SCALE GENOMIC DNA]</scope>
    <source>
        <strain evidence="2">NL</strain>
    </source>
</reference>
<keyword evidence="2" id="KW-1185">Reference proteome</keyword>
<proteinExistence type="predicted"/>
<dbReference type="OrthoDB" id="870752at2"/>
<accession>A0A328BXH3</accession>
<sequence>MKTYQQNQLAMYQTVLRFFDEAGTPLLAVKRIEAGRAKLADVVTRIGAAGESQDRDTTKITESRTATKGHAAQKAEVLRLLVVTLTADAGLRGELKQPLSKVAKGKEAELLAYLRKIDGAVGTLKPADLAEAGYEEQVRTDLRADIQALTDTQGAARQVETGTSTATDALETLIDEATRVLDEQLDPLVTAQQLKHPELVTQYEAARRIVKTAARRKAEYRGVARYGKPVLVYDRREAGVPQPTLGNRSGKGLTLRYYTALTSTAAPAPGQGVVVKHKTDQQLADYSGLGAADAPYLLVVLEQVDGEGRWVVR</sequence>
<dbReference type="AlphaFoldDB" id="A0A328BXH3"/>
<gene>
    <name evidence="1" type="ORF">DLM85_06945</name>
</gene>
<dbReference type="RefSeq" id="WP_111477314.1">
    <property type="nucleotide sequence ID" value="NZ_QHKM01000001.1"/>
</dbReference>
<evidence type="ECO:0000313" key="1">
    <source>
        <dbReference type="EMBL" id="RAK70564.1"/>
    </source>
</evidence>